<dbReference type="EMBL" id="WHWC01000002">
    <property type="protein sequence ID" value="KAG8389163.1"/>
    <property type="molecule type" value="Genomic_DNA"/>
</dbReference>
<name>A0AAV6Y368_9LAMI</name>
<gene>
    <name evidence="1" type="ORF">BUALT_Bualt02G0200500</name>
</gene>
<dbReference type="Proteomes" id="UP000826271">
    <property type="component" value="Unassembled WGS sequence"/>
</dbReference>
<accession>A0AAV6Y368</accession>
<reference evidence="1" key="1">
    <citation type="submission" date="2019-10" db="EMBL/GenBank/DDBJ databases">
        <authorList>
            <person name="Zhang R."/>
            <person name="Pan Y."/>
            <person name="Wang J."/>
            <person name="Ma R."/>
            <person name="Yu S."/>
        </authorList>
    </citation>
    <scope>NUCLEOTIDE SEQUENCE</scope>
    <source>
        <strain evidence="1">LA-IB0</strain>
        <tissue evidence="1">Leaf</tissue>
    </source>
</reference>
<proteinExistence type="predicted"/>
<dbReference type="AlphaFoldDB" id="A0AAV6Y368"/>
<sequence length="117" mass="12495">MEAIDETDAGTQVHCGLRDSLQPSAMQLALLTESFSECSVNSPFCGPLLPNSHAWCLAPFDPEGILRSVVSGKGPAQPKDATTTSCIPIFFMKQRPSVTFVVRYGVWICGFGEGEGG</sequence>
<organism evidence="1 2">
    <name type="scientific">Buddleja alternifolia</name>
    <dbReference type="NCBI Taxonomy" id="168488"/>
    <lineage>
        <taxon>Eukaryota</taxon>
        <taxon>Viridiplantae</taxon>
        <taxon>Streptophyta</taxon>
        <taxon>Embryophyta</taxon>
        <taxon>Tracheophyta</taxon>
        <taxon>Spermatophyta</taxon>
        <taxon>Magnoliopsida</taxon>
        <taxon>eudicotyledons</taxon>
        <taxon>Gunneridae</taxon>
        <taxon>Pentapetalae</taxon>
        <taxon>asterids</taxon>
        <taxon>lamiids</taxon>
        <taxon>Lamiales</taxon>
        <taxon>Scrophulariaceae</taxon>
        <taxon>Buddlejeae</taxon>
        <taxon>Buddleja</taxon>
    </lineage>
</organism>
<evidence type="ECO:0000313" key="1">
    <source>
        <dbReference type="EMBL" id="KAG8389163.1"/>
    </source>
</evidence>
<protein>
    <submittedName>
        <fullName evidence="1">Uncharacterized protein</fullName>
    </submittedName>
</protein>
<evidence type="ECO:0000313" key="2">
    <source>
        <dbReference type="Proteomes" id="UP000826271"/>
    </source>
</evidence>
<comment type="caution">
    <text evidence="1">The sequence shown here is derived from an EMBL/GenBank/DDBJ whole genome shotgun (WGS) entry which is preliminary data.</text>
</comment>
<keyword evidence="2" id="KW-1185">Reference proteome</keyword>